<organism evidence="2 3">
    <name type="scientific">Ophiocordyceps camponoti-floridani</name>
    <dbReference type="NCBI Taxonomy" id="2030778"/>
    <lineage>
        <taxon>Eukaryota</taxon>
        <taxon>Fungi</taxon>
        <taxon>Dikarya</taxon>
        <taxon>Ascomycota</taxon>
        <taxon>Pezizomycotina</taxon>
        <taxon>Sordariomycetes</taxon>
        <taxon>Hypocreomycetidae</taxon>
        <taxon>Hypocreales</taxon>
        <taxon>Ophiocordycipitaceae</taxon>
        <taxon>Ophiocordyceps</taxon>
    </lineage>
</organism>
<name>A0A8H4VBK2_9HYPO</name>
<dbReference type="AlphaFoldDB" id="A0A8H4VBK2"/>
<dbReference type="OrthoDB" id="1720422at2759"/>
<protein>
    <submittedName>
        <fullName evidence="2">F-box-like domain-containing protein</fullName>
    </submittedName>
</protein>
<dbReference type="EMBL" id="JAACLJ010000007">
    <property type="protein sequence ID" value="KAF4583118.1"/>
    <property type="molecule type" value="Genomic_DNA"/>
</dbReference>
<evidence type="ECO:0000313" key="2">
    <source>
        <dbReference type="EMBL" id="KAF4583118.1"/>
    </source>
</evidence>
<proteinExistence type="predicted"/>
<keyword evidence="3" id="KW-1185">Reference proteome</keyword>
<dbReference type="SUPFAM" id="SSF52047">
    <property type="entry name" value="RNI-like"/>
    <property type="match status" value="1"/>
</dbReference>
<gene>
    <name evidence="2" type="ORF">GQ602_006262</name>
</gene>
<evidence type="ECO:0000259" key="1">
    <source>
        <dbReference type="PROSITE" id="PS50181"/>
    </source>
</evidence>
<evidence type="ECO:0000313" key="3">
    <source>
        <dbReference type="Proteomes" id="UP000562929"/>
    </source>
</evidence>
<feature type="domain" description="F-box" evidence="1">
    <location>
        <begin position="23"/>
        <end position="68"/>
    </location>
</feature>
<dbReference type="Proteomes" id="UP000562929">
    <property type="component" value="Unassembled WGS sequence"/>
</dbReference>
<dbReference type="PROSITE" id="PS50181">
    <property type="entry name" value="FBOX"/>
    <property type="match status" value="1"/>
</dbReference>
<dbReference type="InterPro" id="IPR001810">
    <property type="entry name" value="F-box_dom"/>
</dbReference>
<comment type="caution">
    <text evidence="2">The sequence shown here is derived from an EMBL/GenBank/DDBJ whole genome shotgun (WGS) entry which is preliminary data.</text>
</comment>
<dbReference type="InterPro" id="IPR032675">
    <property type="entry name" value="LRR_dom_sf"/>
</dbReference>
<accession>A0A8H4VBK2</accession>
<sequence length="664" mass="75180">MDYENSALRSLVHVYVGYDGDGNATLETMPTKIFHRLVKHLELADVKALSLVSKELRRASARYLFVSLLVKPKNAGRVERIPLAPSVVRMRLVRKLHLRVDGFDMVDPRCLHWEVPAYPSERDEFELLPAKPASIRTLDVSARAVALLSRVRKDKLDSFSWELGTCLPLEVLHRLVMEQKKLVTLRLATDGHCEMLPDPHPLASVKFDKLKSFTWSGITDLFAVSCFLHRHRYKLQHLDLSLSSPAPYHRLEALADEDCFLHHIWDVDGLGNIDSPGKPLRVLKLHSLRELCLSRMPISTELVTDIVDMQRLESLTLRECPGWTTALAAMAAAEGDSVALGSLEIQSAMEVWNDEASDTKLSYRWLDVFKKTVHLGRLHLGLEVLLEEDASDRIWEAVGVLGDVLVDLVVHFREHSGLMWRDDSFDADGGRIVDEFGRCAWNPLSATSIETLGLACSPKHLMTVLKPFALKSCLRFLHIRHTKTDALQLGSHAYLSVYCNRAGAALKKDFTDLAEWAFGPRGIRSLRVIAYGEFALGYPWPGHSLFLVRNRRLSEGYDVVQIESDLGRRIRTEYKLTLEACPLLKGMIPGRDMDMDAMTKLRLERPNNYYEGDTDDESMLSLQGMTEVEDMDSDFGEVDEDPNARYMYRRALNAALEQGDVDME</sequence>
<dbReference type="Gene3D" id="3.80.10.10">
    <property type="entry name" value="Ribonuclease Inhibitor"/>
    <property type="match status" value="1"/>
</dbReference>
<reference evidence="2 3" key="1">
    <citation type="journal article" date="2020" name="G3 (Bethesda)">
        <title>Genetic Underpinnings of Host Manipulation by Ophiocordyceps as Revealed by Comparative Transcriptomics.</title>
        <authorList>
            <person name="Will I."/>
            <person name="Das B."/>
            <person name="Trinh T."/>
            <person name="Brachmann A."/>
            <person name="Ohm R.A."/>
            <person name="de Bekker C."/>
        </authorList>
    </citation>
    <scope>NUCLEOTIDE SEQUENCE [LARGE SCALE GENOMIC DNA]</scope>
    <source>
        <strain evidence="2 3">EC05</strain>
    </source>
</reference>